<evidence type="ECO:0008006" key="4">
    <source>
        <dbReference type="Google" id="ProtNLM"/>
    </source>
</evidence>
<evidence type="ECO:0000313" key="3">
    <source>
        <dbReference type="Proteomes" id="UP000556026"/>
    </source>
</evidence>
<dbReference type="AlphaFoldDB" id="A0A6V8ML85"/>
<dbReference type="Proteomes" id="UP000556026">
    <property type="component" value="Unassembled WGS sequence"/>
</dbReference>
<feature type="transmembrane region" description="Helical" evidence="1">
    <location>
        <begin position="45"/>
        <end position="65"/>
    </location>
</feature>
<protein>
    <recommendedName>
        <fullName evidence="4">Membrane-associated sensor domain-containing protein</fullName>
    </recommendedName>
</protein>
<gene>
    <name evidence="2" type="ORF">GMST_31200</name>
</gene>
<name>A0A6V8ML85_9BACT</name>
<dbReference type="EMBL" id="BLXX01000010">
    <property type="protein sequence ID" value="GFO60795.1"/>
    <property type="molecule type" value="Genomic_DNA"/>
</dbReference>
<dbReference type="RefSeq" id="WP_246399732.1">
    <property type="nucleotide sequence ID" value="NZ_BLXX01000010.1"/>
</dbReference>
<reference evidence="3" key="1">
    <citation type="submission" date="2020-06" db="EMBL/GenBank/DDBJ databases">
        <title>Draft genomic sequence of Geomonas sp. Red330.</title>
        <authorList>
            <person name="Itoh H."/>
            <person name="Zhenxing X."/>
            <person name="Ushijima N."/>
            <person name="Masuda Y."/>
            <person name="Shiratori Y."/>
            <person name="Senoo K."/>
        </authorList>
    </citation>
    <scope>NUCLEOTIDE SEQUENCE [LARGE SCALE GENOMIC DNA]</scope>
    <source>
        <strain evidence="3">Red330</strain>
    </source>
</reference>
<keyword evidence="3" id="KW-1185">Reference proteome</keyword>
<keyword evidence="1" id="KW-0472">Membrane</keyword>
<feature type="transmembrane region" description="Helical" evidence="1">
    <location>
        <begin position="72"/>
        <end position="91"/>
    </location>
</feature>
<keyword evidence="1" id="KW-1133">Transmembrane helix</keyword>
<comment type="caution">
    <text evidence="2">The sequence shown here is derived from an EMBL/GenBank/DDBJ whole genome shotgun (WGS) entry which is preliminary data.</text>
</comment>
<proteinExistence type="predicted"/>
<organism evidence="2 3">
    <name type="scientific">Geomonas silvestris</name>
    <dbReference type="NCBI Taxonomy" id="2740184"/>
    <lineage>
        <taxon>Bacteria</taxon>
        <taxon>Pseudomonadati</taxon>
        <taxon>Thermodesulfobacteriota</taxon>
        <taxon>Desulfuromonadia</taxon>
        <taxon>Geobacterales</taxon>
        <taxon>Geobacteraceae</taxon>
        <taxon>Geomonas</taxon>
    </lineage>
</organism>
<feature type="transmembrane region" description="Helical" evidence="1">
    <location>
        <begin position="12"/>
        <end position="33"/>
    </location>
</feature>
<keyword evidence="1" id="KW-0812">Transmembrane</keyword>
<accession>A0A6V8ML85</accession>
<evidence type="ECO:0000256" key="1">
    <source>
        <dbReference type="SAM" id="Phobius"/>
    </source>
</evidence>
<sequence length="144" mass="16723">MSYQPESRPWGLSALSAAYFLFLILTMSSYGYPFPLWGRFYTGSAAQWLVFADSMISLYLWLGILKRQQLTVWLLIGYNLFDILNACVNLARIPASEYARLAESAIPEDDLRLNTLVAAVVLMLLNLYVFRNRRHFYNRSLYLF</sequence>
<evidence type="ECO:0000313" key="2">
    <source>
        <dbReference type="EMBL" id="GFO60795.1"/>
    </source>
</evidence>
<feature type="transmembrane region" description="Helical" evidence="1">
    <location>
        <begin position="111"/>
        <end position="130"/>
    </location>
</feature>